<evidence type="ECO:0000313" key="3">
    <source>
        <dbReference type="Proteomes" id="UP001161247"/>
    </source>
</evidence>
<feature type="domain" description="Bet v I/Major latex protein" evidence="1">
    <location>
        <begin position="15"/>
        <end position="127"/>
    </location>
</feature>
<accession>A0AAV1E4G1</accession>
<dbReference type="InterPro" id="IPR051761">
    <property type="entry name" value="MLP-like_ligand-binding"/>
</dbReference>
<dbReference type="PANTHER" id="PTHR31907">
    <property type="entry name" value="MLP-LIKE PROTEIN 423"/>
    <property type="match status" value="1"/>
</dbReference>
<evidence type="ECO:0000313" key="2">
    <source>
        <dbReference type="EMBL" id="CAI9115070.1"/>
    </source>
</evidence>
<keyword evidence="3" id="KW-1185">Reference proteome</keyword>
<organism evidence="2 3">
    <name type="scientific">Oldenlandia corymbosa var. corymbosa</name>
    <dbReference type="NCBI Taxonomy" id="529605"/>
    <lineage>
        <taxon>Eukaryota</taxon>
        <taxon>Viridiplantae</taxon>
        <taxon>Streptophyta</taxon>
        <taxon>Embryophyta</taxon>
        <taxon>Tracheophyta</taxon>
        <taxon>Spermatophyta</taxon>
        <taxon>Magnoliopsida</taxon>
        <taxon>eudicotyledons</taxon>
        <taxon>Gunneridae</taxon>
        <taxon>Pentapetalae</taxon>
        <taxon>asterids</taxon>
        <taxon>lamiids</taxon>
        <taxon>Gentianales</taxon>
        <taxon>Rubiaceae</taxon>
        <taxon>Rubioideae</taxon>
        <taxon>Spermacoceae</taxon>
        <taxon>Hedyotis-Oldenlandia complex</taxon>
        <taxon>Oldenlandia</taxon>
    </lineage>
</organism>
<dbReference type="InterPro" id="IPR000916">
    <property type="entry name" value="Bet_v_I/MLP"/>
</dbReference>
<name>A0AAV1E4G1_OLDCO</name>
<reference evidence="2" key="1">
    <citation type="submission" date="2023-03" db="EMBL/GenBank/DDBJ databases">
        <authorList>
            <person name="Julca I."/>
        </authorList>
    </citation>
    <scope>NUCLEOTIDE SEQUENCE</scope>
</reference>
<gene>
    <name evidence="2" type="ORF">OLC1_LOCUS21661</name>
</gene>
<dbReference type="GO" id="GO:0006952">
    <property type="term" value="P:defense response"/>
    <property type="evidence" value="ECO:0007669"/>
    <property type="project" value="InterPro"/>
</dbReference>
<dbReference type="EMBL" id="OX459125">
    <property type="protein sequence ID" value="CAI9115070.1"/>
    <property type="molecule type" value="Genomic_DNA"/>
</dbReference>
<dbReference type="SMART" id="SM01037">
    <property type="entry name" value="Bet_v_1"/>
    <property type="match status" value="1"/>
</dbReference>
<proteinExistence type="predicted"/>
<evidence type="ECO:0000259" key="1">
    <source>
        <dbReference type="SMART" id="SM01037"/>
    </source>
</evidence>
<sequence>MGLNGMIGKTAVKDSGVGDSKRPHDLATATTEKLQAFRLLDDRTAKQIIVEVGEVKQSIKFRMIEGDLMELYKTFIITYHVDTNGEDNLITWTLEYEKLEELGPHPGTLLNYFLHVIEDIEAHHLNQA</sequence>
<dbReference type="Gene3D" id="3.30.530.20">
    <property type="match status" value="1"/>
</dbReference>
<dbReference type="InterPro" id="IPR023393">
    <property type="entry name" value="START-like_dom_sf"/>
</dbReference>
<dbReference type="AlphaFoldDB" id="A0AAV1E4G1"/>
<protein>
    <submittedName>
        <fullName evidence="2">OLC1v1015904C1</fullName>
    </submittedName>
</protein>
<dbReference type="SUPFAM" id="SSF55961">
    <property type="entry name" value="Bet v1-like"/>
    <property type="match status" value="1"/>
</dbReference>
<dbReference type="Proteomes" id="UP001161247">
    <property type="component" value="Chromosome 8"/>
</dbReference>
<dbReference type="Pfam" id="PF00407">
    <property type="entry name" value="Bet_v_1"/>
    <property type="match status" value="1"/>
</dbReference>